<dbReference type="GO" id="GO:0016020">
    <property type="term" value="C:membrane"/>
    <property type="evidence" value="ECO:0007669"/>
    <property type="project" value="InterPro"/>
</dbReference>
<dbReference type="InterPro" id="IPR004701">
    <property type="entry name" value="PTS_EIIA_man-typ"/>
</dbReference>
<reference evidence="2" key="1">
    <citation type="submission" date="2019-11" db="EMBL/GenBank/DDBJ databases">
        <authorList>
            <person name="Feng L."/>
        </authorList>
    </citation>
    <scope>NUCLEOTIDE SEQUENCE</scope>
    <source>
        <strain evidence="2">AcaccaeLFYP115</strain>
    </source>
</reference>
<sequence>MRHIILTGHSRISEGIATAIEFVLGNKIPYFNAYMEGEELYSKKLREKISEYPPQDDIIILTDILGGSVNNDMMKFLDRPNLHLVCGMNLPLAVHLILSEEENTEQLIRQGIQAAKDGIQYCNDIQVSANMDDLGDF</sequence>
<dbReference type="PANTHER" id="PTHR33799">
    <property type="entry name" value="PTS PERMEASE-RELATED-RELATED"/>
    <property type="match status" value="1"/>
</dbReference>
<dbReference type="SUPFAM" id="SSF53062">
    <property type="entry name" value="PTS system fructose IIA component-like"/>
    <property type="match status" value="1"/>
</dbReference>
<dbReference type="GO" id="GO:0009401">
    <property type="term" value="P:phosphoenolpyruvate-dependent sugar phosphotransferase system"/>
    <property type="evidence" value="ECO:0007669"/>
    <property type="project" value="InterPro"/>
</dbReference>
<dbReference type="InterPro" id="IPR051471">
    <property type="entry name" value="Bacterial_PTS_sugar_comp"/>
</dbReference>
<keyword evidence="1" id="KW-0808">Transferase</keyword>
<dbReference type="PROSITE" id="PS51096">
    <property type="entry name" value="PTS_EIIA_TYPE_4"/>
    <property type="match status" value="1"/>
</dbReference>
<dbReference type="EMBL" id="CACRSQ010000010">
    <property type="protein sequence ID" value="VYT39998.1"/>
    <property type="molecule type" value="Genomic_DNA"/>
</dbReference>
<evidence type="ECO:0000313" key="2">
    <source>
        <dbReference type="EMBL" id="VYT39998.1"/>
    </source>
</evidence>
<dbReference type="InterPro" id="IPR036662">
    <property type="entry name" value="PTS_EIIA_man-typ_sf"/>
</dbReference>
<dbReference type="PANTHER" id="PTHR33799:SF1">
    <property type="entry name" value="PTS SYSTEM MANNOSE-SPECIFIC EIIAB COMPONENT-RELATED"/>
    <property type="match status" value="1"/>
</dbReference>
<gene>
    <name evidence="2" type="ORF">ACLFYP115_03228</name>
</gene>
<dbReference type="Gene3D" id="3.40.50.510">
    <property type="entry name" value="Phosphotransferase system, mannose-type IIA component"/>
    <property type="match status" value="1"/>
</dbReference>
<dbReference type="RefSeq" id="WP_006568233.1">
    <property type="nucleotide sequence ID" value="NZ_BAABZP010000001.1"/>
</dbReference>
<dbReference type="Pfam" id="PF03610">
    <property type="entry name" value="EIIA-man"/>
    <property type="match status" value="1"/>
</dbReference>
<proteinExistence type="predicted"/>
<evidence type="ECO:0000256" key="1">
    <source>
        <dbReference type="ARBA" id="ARBA00022679"/>
    </source>
</evidence>
<protein>
    <submittedName>
        <fullName evidence="2">PTS system fructose IIA component</fullName>
    </submittedName>
</protein>
<accession>A0A6N2WCQ9</accession>
<dbReference type="GO" id="GO:0016740">
    <property type="term" value="F:transferase activity"/>
    <property type="evidence" value="ECO:0007669"/>
    <property type="project" value="UniProtKB-KW"/>
</dbReference>
<organism evidence="2">
    <name type="scientific">Anaerostipes caccae</name>
    <dbReference type="NCBI Taxonomy" id="105841"/>
    <lineage>
        <taxon>Bacteria</taxon>
        <taxon>Bacillati</taxon>
        <taxon>Bacillota</taxon>
        <taxon>Clostridia</taxon>
        <taxon>Lachnospirales</taxon>
        <taxon>Lachnospiraceae</taxon>
        <taxon>Anaerostipes</taxon>
    </lineage>
</organism>
<dbReference type="AlphaFoldDB" id="A0A6N2WCQ9"/>
<name>A0A6N2WCQ9_9FIRM</name>